<evidence type="ECO:0000313" key="3">
    <source>
        <dbReference type="EMBL" id="CAD9545543.1"/>
    </source>
</evidence>
<evidence type="ECO:0000256" key="2">
    <source>
        <dbReference type="SAM" id="SignalP"/>
    </source>
</evidence>
<reference evidence="3" key="1">
    <citation type="submission" date="2021-01" db="EMBL/GenBank/DDBJ databases">
        <authorList>
            <person name="Corre E."/>
            <person name="Pelletier E."/>
            <person name="Niang G."/>
            <person name="Scheremetjew M."/>
            <person name="Finn R."/>
            <person name="Kale V."/>
            <person name="Holt S."/>
            <person name="Cochrane G."/>
            <person name="Meng A."/>
            <person name="Brown T."/>
            <person name="Cohen L."/>
        </authorList>
    </citation>
    <scope>NUCLEOTIDE SEQUENCE</scope>
    <source>
        <strain evidence="3">CCMP2222</strain>
    </source>
</reference>
<keyword evidence="2" id="KW-0732">Signal</keyword>
<keyword evidence="1" id="KW-0812">Transmembrane</keyword>
<keyword evidence="1" id="KW-1133">Transmembrane helix</keyword>
<feature type="signal peptide" evidence="2">
    <location>
        <begin position="1"/>
        <end position="24"/>
    </location>
</feature>
<keyword evidence="1" id="KW-0472">Membrane</keyword>
<gene>
    <name evidence="3" type="ORF">AAND1436_LOCUS49519</name>
</gene>
<feature type="transmembrane region" description="Helical" evidence="1">
    <location>
        <begin position="117"/>
        <end position="139"/>
    </location>
</feature>
<dbReference type="PROSITE" id="PS51257">
    <property type="entry name" value="PROKAR_LIPOPROTEIN"/>
    <property type="match status" value="1"/>
</dbReference>
<organism evidence="3">
    <name type="scientific">Alexandrium andersonii</name>
    <dbReference type="NCBI Taxonomy" id="327968"/>
    <lineage>
        <taxon>Eukaryota</taxon>
        <taxon>Sar</taxon>
        <taxon>Alveolata</taxon>
        <taxon>Dinophyceae</taxon>
        <taxon>Gonyaulacales</taxon>
        <taxon>Pyrocystaceae</taxon>
        <taxon>Alexandrium</taxon>
    </lineage>
</organism>
<proteinExistence type="predicted"/>
<dbReference type="EMBL" id="HBGQ01103561">
    <property type="protein sequence ID" value="CAD9545543.1"/>
    <property type="molecule type" value="Transcribed_RNA"/>
</dbReference>
<sequence length="158" mass="16850">MARAPAVASLALLASCLSLQQALGEGCGDKKECTCNYKSSLFCINYSQCGTSWHPGICQTSDFHLALTLDIAEEKPKGVTFKQIAQKCCYFHKKEPGAALEENLAEAALDPSMNVDAFVRGTVVGGVLSAAAGAAAFLAMRAVRQRYISTREPLLTTE</sequence>
<evidence type="ECO:0000256" key="1">
    <source>
        <dbReference type="SAM" id="Phobius"/>
    </source>
</evidence>
<dbReference type="AlphaFoldDB" id="A0A7S2JG23"/>
<accession>A0A7S2JG23</accession>
<evidence type="ECO:0008006" key="4">
    <source>
        <dbReference type="Google" id="ProtNLM"/>
    </source>
</evidence>
<protein>
    <recommendedName>
        <fullName evidence="4">PSI domain-containing protein</fullName>
    </recommendedName>
</protein>
<name>A0A7S2JG23_9DINO</name>
<feature type="chain" id="PRO_5031093413" description="PSI domain-containing protein" evidence="2">
    <location>
        <begin position="25"/>
        <end position="158"/>
    </location>
</feature>